<dbReference type="Proteomes" id="UP000756132">
    <property type="component" value="Chromosome 7"/>
</dbReference>
<feature type="region of interest" description="Disordered" evidence="1">
    <location>
        <begin position="29"/>
        <end position="91"/>
    </location>
</feature>
<feature type="compositionally biased region" description="Basic and acidic residues" evidence="1">
    <location>
        <begin position="65"/>
        <end position="76"/>
    </location>
</feature>
<protein>
    <submittedName>
        <fullName evidence="2">Uncharacterized protein</fullName>
    </submittedName>
</protein>
<proteinExistence type="predicted"/>
<evidence type="ECO:0000313" key="3">
    <source>
        <dbReference type="Proteomes" id="UP000756132"/>
    </source>
</evidence>
<dbReference type="KEGG" id="ffu:CLAFUR5_10066"/>
<organism evidence="2 3">
    <name type="scientific">Passalora fulva</name>
    <name type="common">Tomato leaf mold</name>
    <name type="synonym">Cladosporium fulvum</name>
    <dbReference type="NCBI Taxonomy" id="5499"/>
    <lineage>
        <taxon>Eukaryota</taxon>
        <taxon>Fungi</taxon>
        <taxon>Dikarya</taxon>
        <taxon>Ascomycota</taxon>
        <taxon>Pezizomycotina</taxon>
        <taxon>Dothideomycetes</taxon>
        <taxon>Dothideomycetidae</taxon>
        <taxon>Mycosphaerellales</taxon>
        <taxon>Mycosphaerellaceae</taxon>
        <taxon>Fulvia</taxon>
    </lineage>
</organism>
<dbReference type="RefSeq" id="XP_047763953.1">
    <property type="nucleotide sequence ID" value="XM_047909214.1"/>
</dbReference>
<gene>
    <name evidence="2" type="ORF">CLAFUR5_10066</name>
</gene>
<reference evidence="2" key="2">
    <citation type="journal article" date="2022" name="Microb. Genom.">
        <title>A chromosome-scale genome assembly of the tomato pathogen Cladosporium fulvum reveals a compartmentalized genome architecture and the presence of a dispensable chromosome.</title>
        <authorList>
            <person name="Zaccaron A.Z."/>
            <person name="Chen L.H."/>
            <person name="Samaras A."/>
            <person name="Stergiopoulos I."/>
        </authorList>
    </citation>
    <scope>NUCLEOTIDE SEQUENCE</scope>
    <source>
        <strain evidence="2">Race5_Kim</strain>
    </source>
</reference>
<name>A0A9Q8URD2_PASFU</name>
<dbReference type="AlphaFoldDB" id="A0A9Q8URD2"/>
<keyword evidence="3" id="KW-1185">Reference proteome</keyword>
<reference evidence="2" key="1">
    <citation type="submission" date="2021-12" db="EMBL/GenBank/DDBJ databases">
        <authorList>
            <person name="Zaccaron A."/>
            <person name="Stergiopoulos I."/>
        </authorList>
    </citation>
    <scope>NUCLEOTIDE SEQUENCE</scope>
    <source>
        <strain evidence="2">Race5_Kim</strain>
    </source>
</reference>
<sequence>MFGDQENSLKPFAAGFAFVFGTTLAMQIDERPQTRASGRRPATPERPAFNRRQTTPERFMNSRQDQQRRLREEIERRPRRPYPARNSSRDV</sequence>
<accession>A0A9Q8URD2</accession>
<dbReference type="GeneID" id="71989944"/>
<evidence type="ECO:0000313" key="2">
    <source>
        <dbReference type="EMBL" id="UJO19587.1"/>
    </source>
</evidence>
<evidence type="ECO:0000256" key="1">
    <source>
        <dbReference type="SAM" id="MobiDB-lite"/>
    </source>
</evidence>
<dbReference type="EMBL" id="CP090169">
    <property type="protein sequence ID" value="UJO19587.1"/>
    <property type="molecule type" value="Genomic_DNA"/>
</dbReference>